<dbReference type="EMBL" id="KQ983012">
    <property type="protein sequence ID" value="KYQ48385.1"/>
    <property type="molecule type" value="Genomic_DNA"/>
</dbReference>
<keyword evidence="3" id="KW-1185">Reference proteome</keyword>
<dbReference type="STRING" id="64791.A0A151WL30"/>
<evidence type="ECO:0000313" key="3">
    <source>
        <dbReference type="Proteomes" id="UP000075809"/>
    </source>
</evidence>
<proteinExistence type="predicted"/>
<sequence length="252" mass="29972">MGTWMEKQKILKSYLHSDILALGEGELKKFQAEIEAAMQKKLRDEFAEECRIFEAEKRFVIRRNTDEIHAKYEEYFKAVQQELAEKLQVELMDADAKRDKELQKAIIKAQMDATHDVLRKIRPQMNWVVTSLYNELEQTRRAQKEKMIIDFNNIMSFRNNVIYKILNFEKIKSLYELIAKQEETINTMSEKITKYRSENKMLQEKIDALTKEFQKFINFAFNTLPEHADFLLPLDLLSVNSTNKEDSKQEKK</sequence>
<gene>
    <name evidence="2" type="ORF">ALC60_12714</name>
</gene>
<evidence type="ECO:0000313" key="2">
    <source>
        <dbReference type="EMBL" id="KYQ48385.1"/>
    </source>
</evidence>
<dbReference type="AlphaFoldDB" id="A0A151WL30"/>
<name>A0A151WL30_9HYME</name>
<reference evidence="2 3" key="1">
    <citation type="submission" date="2015-09" db="EMBL/GenBank/DDBJ databases">
        <title>Trachymyrmex zeteki WGS genome.</title>
        <authorList>
            <person name="Nygaard S."/>
            <person name="Hu H."/>
            <person name="Boomsma J."/>
            <person name="Zhang G."/>
        </authorList>
    </citation>
    <scope>NUCLEOTIDE SEQUENCE [LARGE SCALE GENOMIC DNA]</scope>
    <source>
        <strain evidence="2">Tzet28-1</strain>
        <tissue evidence="2">Whole body</tissue>
    </source>
</reference>
<evidence type="ECO:0000256" key="1">
    <source>
        <dbReference type="SAM" id="Coils"/>
    </source>
</evidence>
<protein>
    <submittedName>
        <fullName evidence="2">Uncharacterized protein</fullName>
    </submittedName>
</protein>
<dbReference type="Proteomes" id="UP000075809">
    <property type="component" value="Unassembled WGS sequence"/>
</dbReference>
<organism evidence="2 3">
    <name type="scientific">Mycetomoellerius zeteki</name>
    <dbReference type="NCBI Taxonomy" id="64791"/>
    <lineage>
        <taxon>Eukaryota</taxon>
        <taxon>Metazoa</taxon>
        <taxon>Ecdysozoa</taxon>
        <taxon>Arthropoda</taxon>
        <taxon>Hexapoda</taxon>
        <taxon>Insecta</taxon>
        <taxon>Pterygota</taxon>
        <taxon>Neoptera</taxon>
        <taxon>Endopterygota</taxon>
        <taxon>Hymenoptera</taxon>
        <taxon>Apocrita</taxon>
        <taxon>Aculeata</taxon>
        <taxon>Formicoidea</taxon>
        <taxon>Formicidae</taxon>
        <taxon>Myrmicinae</taxon>
        <taxon>Mycetomoellerius</taxon>
    </lineage>
</organism>
<feature type="coiled-coil region" evidence="1">
    <location>
        <begin position="171"/>
        <end position="212"/>
    </location>
</feature>
<accession>A0A151WL30</accession>
<keyword evidence="1" id="KW-0175">Coiled coil</keyword>